<proteinExistence type="predicted"/>
<protein>
    <submittedName>
        <fullName evidence="2">Macro domain-containing protein</fullName>
    </submittedName>
</protein>
<dbReference type="AlphaFoldDB" id="A0A1I7S5V9"/>
<dbReference type="WBParaSite" id="BXY_0839500.1">
    <property type="protein sequence ID" value="BXY_0839500.1"/>
    <property type="gene ID" value="BXY_0839500"/>
</dbReference>
<reference evidence="2" key="1">
    <citation type="submission" date="2016-11" db="UniProtKB">
        <authorList>
            <consortium name="WormBaseParasite"/>
        </authorList>
    </citation>
    <scope>IDENTIFICATION</scope>
</reference>
<evidence type="ECO:0000313" key="1">
    <source>
        <dbReference type="Proteomes" id="UP000095284"/>
    </source>
</evidence>
<sequence>MSHELLEFAATWQLLEFVVYFYKFLSSMMSNSRSWMEQLAEYVNNREHLYEGKNVHIHDSTLAVGHFLAARYHEVRANVHLICDDTPKNRKKIRGEVPYQLSFTSRQLDFSPDVHILIVVVPLLSEIDDTEIGTTITEACINIIKNTANLLSVFESKLFENQGMFALVGPSHSKEGKTSDPLYNHTSILVNQLTDSLSHRQGIHRSKGSDVIFKYVQRPCVLDDTENITTEEERIALIFAQLDDIFEPPWPVAAANVETNPTGQKKLHLDLSVEDLFG</sequence>
<organism evidence="1 2">
    <name type="scientific">Bursaphelenchus xylophilus</name>
    <name type="common">Pinewood nematode worm</name>
    <name type="synonym">Aphelenchoides xylophilus</name>
    <dbReference type="NCBI Taxonomy" id="6326"/>
    <lineage>
        <taxon>Eukaryota</taxon>
        <taxon>Metazoa</taxon>
        <taxon>Ecdysozoa</taxon>
        <taxon>Nematoda</taxon>
        <taxon>Chromadorea</taxon>
        <taxon>Rhabditida</taxon>
        <taxon>Tylenchina</taxon>
        <taxon>Tylenchomorpha</taxon>
        <taxon>Aphelenchoidea</taxon>
        <taxon>Aphelenchoididae</taxon>
        <taxon>Bursaphelenchus</taxon>
    </lineage>
</organism>
<name>A0A1I7S5V9_BURXY</name>
<accession>A0A1I7S5V9</accession>
<evidence type="ECO:0000313" key="2">
    <source>
        <dbReference type="WBParaSite" id="BXY_0839500.1"/>
    </source>
</evidence>
<dbReference type="Proteomes" id="UP000095284">
    <property type="component" value="Unplaced"/>
</dbReference>